<comment type="caution">
    <text evidence="1">The sequence shown here is derived from an EMBL/GenBank/DDBJ whole genome shotgun (WGS) entry which is preliminary data.</text>
</comment>
<name>A0A5B7H902_PORTR</name>
<reference evidence="1 2" key="1">
    <citation type="submission" date="2019-05" db="EMBL/GenBank/DDBJ databases">
        <title>Another draft genome of Portunus trituberculatus and its Hox gene families provides insights of decapod evolution.</title>
        <authorList>
            <person name="Jeong J.-H."/>
            <person name="Song I."/>
            <person name="Kim S."/>
            <person name="Choi T."/>
            <person name="Kim D."/>
            <person name="Ryu S."/>
            <person name="Kim W."/>
        </authorList>
    </citation>
    <scope>NUCLEOTIDE SEQUENCE [LARGE SCALE GENOMIC DNA]</scope>
    <source>
        <tissue evidence="1">Muscle</tissue>
    </source>
</reference>
<evidence type="ECO:0000313" key="1">
    <source>
        <dbReference type="EMBL" id="MPC65747.1"/>
    </source>
</evidence>
<keyword evidence="2" id="KW-1185">Reference proteome</keyword>
<protein>
    <submittedName>
        <fullName evidence="1">Uncharacterized protein</fullName>
    </submittedName>
</protein>
<dbReference type="EMBL" id="VSRR010023764">
    <property type="protein sequence ID" value="MPC65747.1"/>
    <property type="molecule type" value="Genomic_DNA"/>
</dbReference>
<evidence type="ECO:0000313" key="2">
    <source>
        <dbReference type="Proteomes" id="UP000324222"/>
    </source>
</evidence>
<proteinExistence type="predicted"/>
<sequence>MAADSKVRETPGVGQHLTLPPCAAAATTATTPCIAECLVMNAVPDSPWHPCDGHPACSAPRQAATPLNATSLLSRHVLIK</sequence>
<accession>A0A5B7H902</accession>
<gene>
    <name evidence="1" type="ORF">E2C01_059883</name>
</gene>
<dbReference type="Proteomes" id="UP000324222">
    <property type="component" value="Unassembled WGS sequence"/>
</dbReference>
<dbReference type="AlphaFoldDB" id="A0A5B7H902"/>
<organism evidence="1 2">
    <name type="scientific">Portunus trituberculatus</name>
    <name type="common">Swimming crab</name>
    <name type="synonym">Neptunus trituberculatus</name>
    <dbReference type="NCBI Taxonomy" id="210409"/>
    <lineage>
        <taxon>Eukaryota</taxon>
        <taxon>Metazoa</taxon>
        <taxon>Ecdysozoa</taxon>
        <taxon>Arthropoda</taxon>
        <taxon>Crustacea</taxon>
        <taxon>Multicrustacea</taxon>
        <taxon>Malacostraca</taxon>
        <taxon>Eumalacostraca</taxon>
        <taxon>Eucarida</taxon>
        <taxon>Decapoda</taxon>
        <taxon>Pleocyemata</taxon>
        <taxon>Brachyura</taxon>
        <taxon>Eubrachyura</taxon>
        <taxon>Portunoidea</taxon>
        <taxon>Portunidae</taxon>
        <taxon>Portuninae</taxon>
        <taxon>Portunus</taxon>
    </lineage>
</organism>